<keyword evidence="2" id="KW-0677">Repeat</keyword>
<dbReference type="InterPro" id="IPR013767">
    <property type="entry name" value="PAS_fold"/>
</dbReference>
<reference evidence="12 13" key="1">
    <citation type="submission" date="2015-12" db="EMBL/GenBank/DDBJ databases">
        <title>The genome of Folsomia candida.</title>
        <authorList>
            <person name="Faddeeva A."/>
            <person name="Derks M.F."/>
            <person name="Anvar Y."/>
            <person name="Smit S."/>
            <person name="Van Straalen N."/>
            <person name="Roelofs D."/>
        </authorList>
    </citation>
    <scope>NUCLEOTIDE SEQUENCE [LARGE SCALE GENOMIC DNA]</scope>
    <source>
        <strain evidence="12 13">VU population</strain>
        <tissue evidence="12">Whole body</tissue>
    </source>
</reference>
<dbReference type="STRING" id="158441.A0A226EPY1"/>
<accession>A0A226EPY1</accession>
<dbReference type="Gene3D" id="3.30.450.20">
    <property type="entry name" value="PAS domain"/>
    <property type="match status" value="2"/>
</dbReference>
<keyword evidence="13" id="KW-1185">Reference proteome</keyword>
<dbReference type="CDD" id="cd00130">
    <property type="entry name" value="PAS"/>
    <property type="match status" value="2"/>
</dbReference>
<feature type="domain" description="PAS" evidence="11">
    <location>
        <begin position="41"/>
        <end position="105"/>
    </location>
</feature>
<dbReference type="PANTHER" id="PTHR23043">
    <property type="entry name" value="HYPOXIA-INDUCIBLE FACTOR 1 ALPHA"/>
    <property type="match status" value="1"/>
</dbReference>
<dbReference type="InterPro" id="IPR035965">
    <property type="entry name" value="PAS-like_dom_sf"/>
</dbReference>
<keyword evidence="5" id="KW-0238">DNA-binding</keyword>
<keyword evidence="8" id="KW-0539">Nucleus</keyword>
<keyword evidence="4" id="KW-0805">Transcription regulation</keyword>
<feature type="region of interest" description="Disordered" evidence="10">
    <location>
        <begin position="613"/>
        <end position="645"/>
    </location>
</feature>
<evidence type="ECO:0000256" key="8">
    <source>
        <dbReference type="ARBA" id="ARBA00023242"/>
    </source>
</evidence>
<feature type="domain" description="PAS" evidence="11">
    <location>
        <begin position="210"/>
        <end position="254"/>
    </location>
</feature>
<keyword evidence="3" id="KW-0832">Ubl conjugation</keyword>
<dbReference type="PROSITE" id="PS50112">
    <property type="entry name" value="PAS"/>
    <property type="match status" value="2"/>
</dbReference>
<dbReference type="Pfam" id="PF08778">
    <property type="entry name" value="HIF-1a_CTAD"/>
    <property type="match status" value="1"/>
</dbReference>
<dbReference type="GO" id="GO:0010557">
    <property type="term" value="P:positive regulation of macromolecule biosynthetic process"/>
    <property type="evidence" value="ECO:0007669"/>
    <property type="project" value="UniProtKB-ARBA"/>
</dbReference>
<evidence type="ECO:0000256" key="1">
    <source>
        <dbReference type="ARBA" id="ARBA00004123"/>
    </source>
</evidence>
<dbReference type="Proteomes" id="UP000198287">
    <property type="component" value="Unassembled WGS sequence"/>
</dbReference>
<keyword evidence="7" id="KW-0804">Transcription</keyword>
<dbReference type="InterPro" id="IPR000014">
    <property type="entry name" value="PAS"/>
</dbReference>
<dbReference type="SMART" id="SM00091">
    <property type="entry name" value="PAS"/>
    <property type="match status" value="2"/>
</dbReference>
<evidence type="ECO:0000256" key="4">
    <source>
        <dbReference type="ARBA" id="ARBA00023015"/>
    </source>
</evidence>
<dbReference type="EMBL" id="LNIX01000002">
    <property type="protein sequence ID" value="OXA59682.1"/>
    <property type="molecule type" value="Genomic_DNA"/>
</dbReference>
<comment type="subcellular location">
    <subcellularLocation>
        <location evidence="1">Nucleus</location>
    </subcellularLocation>
</comment>
<evidence type="ECO:0000256" key="2">
    <source>
        <dbReference type="ARBA" id="ARBA00022737"/>
    </source>
</evidence>
<dbReference type="GO" id="GO:0071456">
    <property type="term" value="P:cellular response to hypoxia"/>
    <property type="evidence" value="ECO:0007669"/>
    <property type="project" value="TreeGrafter"/>
</dbReference>
<evidence type="ECO:0000256" key="5">
    <source>
        <dbReference type="ARBA" id="ARBA00023125"/>
    </source>
</evidence>
<dbReference type="InterPro" id="IPR013655">
    <property type="entry name" value="PAS_fold_3"/>
</dbReference>
<dbReference type="Pfam" id="PF00989">
    <property type="entry name" value="PAS"/>
    <property type="match status" value="1"/>
</dbReference>
<dbReference type="PANTHER" id="PTHR23043:SF17">
    <property type="entry name" value="PROTEIN SIMILAR"/>
    <property type="match status" value="1"/>
</dbReference>
<evidence type="ECO:0000256" key="10">
    <source>
        <dbReference type="SAM" id="MobiDB-lite"/>
    </source>
</evidence>
<protein>
    <submittedName>
        <fullName evidence="12">Hypoxia-inducible factor 1-alpha</fullName>
    </submittedName>
</protein>
<dbReference type="AlphaFoldDB" id="A0A226EPY1"/>
<dbReference type="InterPro" id="IPR014887">
    <property type="entry name" value="HIF-1_CTAD"/>
</dbReference>
<evidence type="ECO:0000313" key="12">
    <source>
        <dbReference type="EMBL" id="OXA59682.1"/>
    </source>
</evidence>
<gene>
    <name evidence="12" type="ORF">Fcan01_04824</name>
</gene>
<sequence>MRLTLCNLRLKKIMKAVANGSGFWNGHPVKKDQIKLPSFFNSDFESQMNQAMGGFILVFGLDGDVIYASEGITTQLGISQHEIMGQSIFEFSHQYDHNDIRSMLKVGEVAEASSGGGGKRSALFRMKCTVSSRGRNAHLRSANYKVVNCIGRMMEGVGAAGEEEEEENNSNNNQWFISICEPLLHPSDVDIPLNKQTFLSKHTPDMKFDYVDDAVAELLGYTPEEMIGRSLFEFNHAGDGEGIGKAFKSLYDKDQNQTDRYRFLTKGGGWIWIITQATVISGQNGSNKGPNSVVCIHFITSGREEEDQVLSEVQIGDAVTTTTALADPKQRTVADRKLKINNIKIQIEPPMSPVEEENNFIADLLVGPLLNQATCSTSKIFTPKTKDMDTGFLMHVDDTLIASKEEPDDLTHLAPIAGDECVPLDVPLLEDLLASLDADDMSYSFLDDDTEVQKFDIVALPPKVKVTPPPKPPVVLNLDGIMLSGQRDPVLFSTATPDLSESPSPPTEQLDCGDYFRGSVSPLPPDLALAVPMVAIQAEMITREKPVAHFEQRIPIQPPKKIQQVVKQEKVVPEATWNLVEQIPNKVQRLDGGDDQPAKVYILVPVQQTRRGSFTTTTAAAPTTANTTMGTASISSPGSESSDNSGRFDLVDLVRAQQFQLQQQALINKELLASMDNMSRVQKHGRKRNFVGSLLGQNPLSMHELTQTLLDQEYEQQTINRNQMIQLTRQDCEVNAPLSRNADLLQGPDLLKALEIGTIADVV</sequence>
<comment type="caution">
    <text evidence="12">The sequence shown here is derived from an EMBL/GenBank/DDBJ whole genome shotgun (WGS) entry which is preliminary data.</text>
</comment>
<dbReference type="NCBIfam" id="TIGR00229">
    <property type="entry name" value="sensory_box"/>
    <property type="match status" value="1"/>
</dbReference>
<feature type="compositionally biased region" description="Low complexity" evidence="10">
    <location>
        <begin position="615"/>
        <end position="645"/>
    </location>
</feature>
<dbReference type="GO" id="GO:0000981">
    <property type="term" value="F:DNA-binding transcription factor activity, RNA polymerase II-specific"/>
    <property type="evidence" value="ECO:0007669"/>
    <property type="project" value="TreeGrafter"/>
</dbReference>
<evidence type="ECO:0000256" key="9">
    <source>
        <dbReference type="ARBA" id="ARBA00023278"/>
    </source>
</evidence>
<dbReference type="FunFam" id="3.30.450.20:FF:000015">
    <property type="entry name" value="Hypoxia-inducible factor 1-alpha isoform 1"/>
    <property type="match status" value="1"/>
</dbReference>
<evidence type="ECO:0000259" key="11">
    <source>
        <dbReference type="PROSITE" id="PS50112"/>
    </source>
</evidence>
<proteinExistence type="predicted"/>
<evidence type="ECO:0000256" key="3">
    <source>
        <dbReference type="ARBA" id="ARBA00022843"/>
    </source>
</evidence>
<evidence type="ECO:0000313" key="13">
    <source>
        <dbReference type="Proteomes" id="UP000198287"/>
    </source>
</evidence>
<name>A0A226EPY1_FOLCA</name>
<keyword evidence="6" id="KW-0010">Activator</keyword>
<dbReference type="OrthoDB" id="6021714at2759"/>
<dbReference type="GO" id="GO:0000977">
    <property type="term" value="F:RNA polymerase II transcription regulatory region sequence-specific DNA binding"/>
    <property type="evidence" value="ECO:0007669"/>
    <property type="project" value="TreeGrafter"/>
</dbReference>
<dbReference type="Pfam" id="PF08447">
    <property type="entry name" value="PAS_3"/>
    <property type="match status" value="1"/>
</dbReference>
<evidence type="ECO:0000256" key="7">
    <source>
        <dbReference type="ARBA" id="ARBA00023163"/>
    </source>
</evidence>
<dbReference type="GO" id="GO:0005634">
    <property type="term" value="C:nucleus"/>
    <property type="evidence" value="ECO:0007669"/>
    <property type="project" value="UniProtKB-SubCell"/>
</dbReference>
<dbReference type="SUPFAM" id="SSF55785">
    <property type="entry name" value="PYP-like sensor domain (PAS domain)"/>
    <property type="match status" value="2"/>
</dbReference>
<evidence type="ECO:0000256" key="6">
    <source>
        <dbReference type="ARBA" id="ARBA00023159"/>
    </source>
</evidence>
<keyword evidence="9" id="KW-0379">Hydroxylation</keyword>
<organism evidence="12 13">
    <name type="scientific">Folsomia candida</name>
    <name type="common">Springtail</name>
    <dbReference type="NCBI Taxonomy" id="158441"/>
    <lineage>
        <taxon>Eukaryota</taxon>
        <taxon>Metazoa</taxon>
        <taxon>Ecdysozoa</taxon>
        <taxon>Arthropoda</taxon>
        <taxon>Hexapoda</taxon>
        <taxon>Collembola</taxon>
        <taxon>Entomobryomorpha</taxon>
        <taxon>Isotomoidea</taxon>
        <taxon>Isotomidae</taxon>
        <taxon>Proisotominae</taxon>
        <taxon>Folsomia</taxon>
    </lineage>
</organism>